<feature type="transmembrane region" description="Helical" evidence="1">
    <location>
        <begin position="45"/>
        <end position="62"/>
    </location>
</feature>
<feature type="transmembrane region" description="Helical" evidence="1">
    <location>
        <begin position="82"/>
        <end position="99"/>
    </location>
</feature>
<evidence type="ECO:0000313" key="3">
    <source>
        <dbReference type="Proteomes" id="UP000245880"/>
    </source>
</evidence>
<dbReference type="RefSeq" id="WP_109672770.1">
    <property type="nucleotide sequence ID" value="NZ_QGDT01000001.1"/>
</dbReference>
<keyword evidence="1" id="KW-0472">Membrane</keyword>
<sequence>MPPSPASILRNSLYLSPQVIVGALSIYILLGALPTGAVQAHWDTPVLLGISVLAFQILYAYWRPGPCSKAKQTFLKHHKVSLVRLASLCMVGSLILAFFAPRPLLILPVFALASAYLWAVPRYFKASAYSLHRRLALIGLLMAGIWMAFLQYWSYGPESLGVAAIWLGLLLQNALIPRPDRQPLSPAPTSSPTIRLLMKVGLLLIVLIDLWMIYYSPHRFTHRVLVLLLLIAVVQATIFFSRFKIIPPLMVRGILDWLPALPLLLL</sequence>
<comment type="caution">
    <text evidence="2">The sequence shown here is derived from an EMBL/GenBank/DDBJ whole genome shotgun (WGS) entry which is preliminary data.</text>
</comment>
<dbReference type="Proteomes" id="UP000245880">
    <property type="component" value="Unassembled WGS sequence"/>
</dbReference>
<protein>
    <submittedName>
        <fullName evidence="2">Uncharacterized protein</fullName>
    </submittedName>
</protein>
<feature type="transmembrane region" description="Helical" evidence="1">
    <location>
        <begin position="135"/>
        <end position="153"/>
    </location>
</feature>
<keyword evidence="3" id="KW-1185">Reference proteome</keyword>
<keyword evidence="1" id="KW-0812">Transmembrane</keyword>
<dbReference type="AlphaFoldDB" id="A0A316AUZ3"/>
<evidence type="ECO:0000313" key="2">
    <source>
        <dbReference type="EMBL" id="PWJ60520.1"/>
    </source>
</evidence>
<feature type="transmembrane region" description="Helical" evidence="1">
    <location>
        <begin position="196"/>
        <end position="214"/>
    </location>
</feature>
<dbReference type="EMBL" id="QGDT01000001">
    <property type="protein sequence ID" value="PWJ60520.1"/>
    <property type="molecule type" value="Genomic_DNA"/>
</dbReference>
<keyword evidence="1" id="KW-1133">Transmembrane helix</keyword>
<feature type="transmembrane region" description="Helical" evidence="1">
    <location>
        <begin position="220"/>
        <end position="240"/>
    </location>
</feature>
<gene>
    <name evidence="2" type="ORF">CLV98_101705</name>
</gene>
<feature type="transmembrane region" description="Helical" evidence="1">
    <location>
        <begin position="12"/>
        <end position="33"/>
    </location>
</feature>
<proteinExistence type="predicted"/>
<organism evidence="2 3">
    <name type="scientific">Dyadobacter jejuensis</name>
    <dbReference type="NCBI Taxonomy" id="1082580"/>
    <lineage>
        <taxon>Bacteria</taxon>
        <taxon>Pseudomonadati</taxon>
        <taxon>Bacteroidota</taxon>
        <taxon>Cytophagia</taxon>
        <taxon>Cytophagales</taxon>
        <taxon>Spirosomataceae</taxon>
        <taxon>Dyadobacter</taxon>
    </lineage>
</organism>
<evidence type="ECO:0000256" key="1">
    <source>
        <dbReference type="SAM" id="Phobius"/>
    </source>
</evidence>
<accession>A0A316AUZ3</accession>
<name>A0A316AUZ3_9BACT</name>
<feature type="transmembrane region" description="Helical" evidence="1">
    <location>
        <begin position="105"/>
        <end position="123"/>
    </location>
</feature>
<reference evidence="2 3" key="1">
    <citation type="submission" date="2018-03" db="EMBL/GenBank/DDBJ databases">
        <title>Genomic Encyclopedia of Archaeal and Bacterial Type Strains, Phase II (KMG-II): from individual species to whole genera.</title>
        <authorList>
            <person name="Goeker M."/>
        </authorList>
    </citation>
    <scope>NUCLEOTIDE SEQUENCE [LARGE SCALE GENOMIC DNA]</scope>
    <source>
        <strain evidence="2 3">DSM 100346</strain>
    </source>
</reference>